<dbReference type="InterPro" id="IPR052162">
    <property type="entry name" value="Sensor_kinase/Photoreceptor"/>
</dbReference>
<dbReference type="SUPFAM" id="SSF47384">
    <property type="entry name" value="Homodimeric domain of signal transducing histidine kinase"/>
    <property type="match status" value="1"/>
</dbReference>
<dbReference type="eggNOG" id="arCOG02333">
    <property type="taxonomic scope" value="Archaea"/>
</dbReference>
<sequence>MAEYLIRTPLLIEDDEMPESGSCGDAALDPVLYLDPDPTDRTQTAMTLEADDSTLTVEEVPTTAVLRDALADETSEYACVVTEYRLEETDALSLYDSLRAAGLATVPIVLYTADGDEKLASDAITAGLSGYVPKGRDDSIDRLREQLRTILRADQIDEIGLDLEDVRDAVRALESCSTVEETYRLAVDAVDRLLESDATAIFVERDDPDTSRISADFAPVVAAGTDAGTTAIQESTCEGLVEQALRTDTTGVIDPKTYASDGESTAADVRSVVSVPVNGDTVLQTISTTPNAFDGHAVSIVKLVAATVASTVTRIQSERERRDERDRFAALFESVPDAVLLLNRTDGVRVVAVNPSFEELFGYDRDALDEHGIDELLVPAGSEEIDVYESAGLESVVTAEVERCTTDGPRDFLFRGFATEIAGEIHEYAIYTDTTEQKRRERKLERYRTLVETVDDSMYVLDAAGNVEIVNEAMADYFGEPRDAIVGEHVTEFISEAELEERWALIEEMQASDDRRSGTIETTIESPNGSTCHIEDNIAPVLDDDGQLLGSVGAIRDITARKEHERRIRQLHDGTRRLMAATGSDEIARIMTDIASEAINLDLNSVFLYQSDITTRSAAASPPDRATGEPASEDGTTPLDDSNGGLVPAAMSDRARKLFGTVGYIESGGGIAWDAYEAGEAIVHGDLRRAPNVRSPETPIRSEAHIPLGEHGIFIVSSLAVNGLDSEALTLARILAANAEAALDRAARESELADRSRELERQNDRLEAFASTVSHDLRNPLTLAAGHLENLDAHVDEGGEQHLEEIAWALDRMDELVENVLALARSSQRLTETVAVDLDAVLDQAHRAVDPTLEVVRDGSLPTVDGDESRLRALFENILRNAREHVGDDVTVTVTATADGFAIEDDGPGIPADERDDVLEWGYSTAAEGTGFGLAIVSEVVEAHGWSISLGESASGGLRVAISVGTP</sequence>
<dbReference type="SUPFAM" id="SSF55874">
    <property type="entry name" value="ATPase domain of HSP90 chaperone/DNA topoisomerase II/histidine kinase"/>
    <property type="match status" value="1"/>
</dbReference>
<evidence type="ECO:0000256" key="4">
    <source>
        <dbReference type="ARBA" id="ARBA00022679"/>
    </source>
</evidence>
<feature type="domain" description="Response regulatory" evidence="9">
    <location>
        <begin position="30"/>
        <end position="149"/>
    </location>
</feature>
<feature type="domain" description="PAS" evidence="10">
    <location>
        <begin position="324"/>
        <end position="400"/>
    </location>
</feature>
<evidence type="ECO:0000256" key="1">
    <source>
        <dbReference type="ARBA" id="ARBA00000085"/>
    </source>
</evidence>
<dbReference type="Gene3D" id="3.30.450.20">
    <property type="entry name" value="PAS domain"/>
    <property type="match status" value="2"/>
</dbReference>
<dbReference type="PANTHER" id="PTHR43304:SF1">
    <property type="entry name" value="PAC DOMAIN-CONTAINING PROTEIN"/>
    <property type="match status" value="1"/>
</dbReference>
<dbReference type="CDD" id="cd00075">
    <property type="entry name" value="HATPase"/>
    <property type="match status" value="1"/>
</dbReference>
<dbReference type="SMART" id="SM00388">
    <property type="entry name" value="HisKA"/>
    <property type="match status" value="1"/>
</dbReference>
<dbReference type="CDD" id="cd00130">
    <property type="entry name" value="PAS"/>
    <property type="match status" value="2"/>
</dbReference>
<dbReference type="SMART" id="SM00448">
    <property type="entry name" value="REC"/>
    <property type="match status" value="1"/>
</dbReference>
<evidence type="ECO:0000259" key="9">
    <source>
        <dbReference type="PROSITE" id="PS50110"/>
    </source>
</evidence>
<keyword evidence="5" id="KW-0418">Kinase</keyword>
<dbReference type="Gene3D" id="3.30.450.40">
    <property type="match status" value="2"/>
</dbReference>
<dbReference type="PROSITE" id="PS50112">
    <property type="entry name" value="PAS"/>
    <property type="match status" value="2"/>
</dbReference>
<dbReference type="SMART" id="SM00065">
    <property type="entry name" value="GAF"/>
    <property type="match status" value="2"/>
</dbReference>
<evidence type="ECO:0000256" key="6">
    <source>
        <dbReference type="PROSITE-ProRule" id="PRU00169"/>
    </source>
</evidence>
<dbReference type="Pfam" id="PF13188">
    <property type="entry name" value="PAS_8"/>
    <property type="match status" value="1"/>
</dbReference>
<dbReference type="SMART" id="SM00091">
    <property type="entry name" value="PAS"/>
    <property type="match status" value="2"/>
</dbReference>
<evidence type="ECO:0000313" key="12">
    <source>
        <dbReference type="EMBL" id="ELY40987.1"/>
    </source>
</evidence>
<dbReference type="InterPro" id="IPR013767">
    <property type="entry name" value="PAS_fold"/>
</dbReference>
<dbReference type="InterPro" id="IPR005467">
    <property type="entry name" value="His_kinase_dom"/>
</dbReference>
<dbReference type="InterPro" id="IPR036097">
    <property type="entry name" value="HisK_dim/P_sf"/>
</dbReference>
<dbReference type="Pfam" id="PF02518">
    <property type="entry name" value="HATPase_c"/>
    <property type="match status" value="1"/>
</dbReference>
<dbReference type="eggNOG" id="arCOG02389">
    <property type="taxonomic scope" value="Archaea"/>
</dbReference>
<dbReference type="PROSITE" id="PS50110">
    <property type="entry name" value="RESPONSE_REGULATORY"/>
    <property type="match status" value="1"/>
</dbReference>
<dbReference type="SUPFAM" id="SSF55781">
    <property type="entry name" value="GAF domain-like"/>
    <property type="match status" value="2"/>
</dbReference>
<dbReference type="OrthoDB" id="8127at2157"/>
<dbReference type="Proteomes" id="UP000011599">
    <property type="component" value="Unassembled WGS sequence"/>
</dbReference>
<dbReference type="PROSITE" id="PS50109">
    <property type="entry name" value="HIS_KIN"/>
    <property type="match status" value="1"/>
</dbReference>
<feature type="domain" description="Histidine kinase" evidence="8">
    <location>
        <begin position="772"/>
        <end position="967"/>
    </location>
</feature>
<keyword evidence="3" id="KW-0597">Phosphoprotein</keyword>
<dbReference type="EMBL" id="AOHW01000029">
    <property type="protein sequence ID" value="ELY40987.1"/>
    <property type="molecule type" value="Genomic_DNA"/>
</dbReference>
<dbReference type="InterPro" id="IPR001610">
    <property type="entry name" value="PAC"/>
</dbReference>
<accession>L9VVI1</accession>
<keyword evidence="13" id="KW-1185">Reference proteome</keyword>
<feature type="region of interest" description="Disordered" evidence="7">
    <location>
        <begin position="616"/>
        <end position="646"/>
    </location>
</feature>
<keyword evidence="4" id="KW-0808">Transferase</keyword>
<dbReference type="Gene3D" id="3.30.565.10">
    <property type="entry name" value="Histidine kinase-like ATPase, C-terminal domain"/>
    <property type="match status" value="1"/>
</dbReference>
<evidence type="ECO:0000256" key="3">
    <source>
        <dbReference type="ARBA" id="ARBA00022553"/>
    </source>
</evidence>
<dbReference type="Pfam" id="PF00512">
    <property type="entry name" value="HisKA"/>
    <property type="match status" value="1"/>
</dbReference>
<dbReference type="Pfam" id="PF13185">
    <property type="entry name" value="GAF_2"/>
    <property type="match status" value="2"/>
</dbReference>
<gene>
    <name evidence="12" type="ORF">C496_09836</name>
</gene>
<dbReference type="InterPro" id="IPR000700">
    <property type="entry name" value="PAS-assoc_C"/>
</dbReference>
<evidence type="ECO:0000256" key="2">
    <source>
        <dbReference type="ARBA" id="ARBA00012438"/>
    </source>
</evidence>
<dbReference type="SMART" id="SM00086">
    <property type="entry name" value="PAC"/>
    <property type="match status" value="1"/>
</dbReference>
<dbReference type="GO" id="GO:0006355">
    <property type="term" value="P:regulation of DNA-templated transcription"/>
    <property type="evidence" value="ECO:0007669"/>
    <property type="project" value="InterPro"/>
</dbReference>
<feature type="domain" description="PAC" evidence="11">
    <location>
        <begin position="518"/>
        <end position="570"/>
    </location>
</feature>
<dbReference type="InterPro" id="IPR000014">
    <property type="entry name" value="PAS"/>
</dbReference>
<dbReference type="InterPro" id="IPR003661">
    <property type="entry name" value="HisK_dim/P_dom"/>
</dbReference>
<dbReference type="PATRIC" id="fig|1114856.3.peg.2043"/>
<dbReference type="GO" id="GO:0000155">
    <property type="term" value="F:phosphorelay sensor kinase activity"/>
    <property type="evidence" value="ECO:0007669"/>
    <property type="project" value="InterPro"/>
</dbReference>
<dbReference type="RefSeq" id="WP_006089804.1">
    <property type="nucleotide sequence ID" value="NZ_AOHW01000029.1"/>
</dbReference>
<dbReference type="Pfam" id="PF00989">
    <property type="entry name" value="PAS"/>
    <property type="match status" value="1"/>
</dbReference>
<dbReference type="InterPro" id="IPR001789">
    <property type="entry name" value="Sig_transdc_resp-reg_receiver"/>
</dbReference>
<comment type="catalytic activity">
    <reaction evidence="1">
        <text>ATP + protein L-histidine = ADP + protein N-phospho-L-histidine.</text>
        <dbReference type="EC" id="2.7.13.3"/>
    </reaction>
</comment>
<dbReference type="Gene3D" id="3.40.50.2300">
    <property type="match status" value="1"/>
</dbReference>
<dbReference type="InterPro" id="IPR004358">
    <property type="entry name" value="Sig_transdc_His_kin-like_C"/>
</dbReference>
<dbReference type="PRINTS" id="PR00344">
    <property type="entry name" value="BCTRLSENSOR"/>
</dbReference>
<evidence type="ECO:0000256" key="5">
    <source>
        <dbReference type="ARBA" id="ARBA00022777"/>
    </source>
</evidence>
<organism evidence="12 13">
    <name type="scientific">Natronorubrum tibetense GA33</name>
    <dbReference type="NCBI Taxonomy" id="1114856"/>
    <lineage>
        <taxon>Archaea</taxon>
        <taxon>Methanobacteriati</taxon>
        <taxon>Methanobacteriota</taxon>
        <taxon>Stenosarchaea group</taxon>
        <taxon>Halobacteria</taxon>
        <taxon>Halobacteriales</taxon>
        <taxon>Natrialbaceae</taxon>
        <taxon>Natronorubrum</taxon>
    </lineage>
</organism>
<dbReference type="CDD" id="cd00082">
    <property type="entry name" value="HisKA"/>
    <property type="match status" value="1"/>
</dbReference>
<dbReference type="Pfam" id="PF00072">
    <property type="entry name" value="Response_reg"/>
    <property type="match status" value="1"/>
</dbReference>
<dbReference type="SUPFAM" id="SSF55785">
    <property type="entry name" value="PYP-like sensor domain (PAS domain)"/>
    <property type="match status" value="2"/>
</dbReference>
<dbReference type="AlphaFoldDB" id="L9VVI1"/>
<dbReference type="Gene3D" id="1.10.287.130">
    <property type="match status" value="1"/>
</dbReference>
<comment type="caution">
    <text evidence="6">Lacks conserved residue(s) required for the propagation of feature annotation.</text>
</comment>
<evidence type="ECO:0000259" key="11">
    <source>
        <dbReference type="PROSITE" id="PS50113"/>
    </source>
</evidence>
<protein>
    <recommendedName>
        <fullName evidence="2">histidine kinase</fullName>
        <ecNumber evidence="2">2.7.13.3</ecNumber>
    </recommendedName>
</protein>
<evidence type="ECO:0000313" key="13">
    <source>
        <dbReference type="Proteomes" id="UP000011599"/>
    </source>
</evidence>
<dbReference type="InterPro" id="IPR029016">
    <property type="entry name" value="GAF-like_dom_sf"/>
</dbReference>
<dbReference type="SMART" id="SM00387">
    <property type="entry name" value="HATPase_c"/>
    <property type="match status" value="1"/>
</dbReference>
<dbReference type="InterPro" id="IPR035965">
    <property type="entry name" value="PAS-like_dom_sf"/>
</dbReference>
<dbReference type="InterPro" id="IPR036890">
    <property type="entry name" value="HATPase_C_sf"/>
</dbReference>
<comment type="caution">
    <text evidence="12">The sequence shown here is derived from an EMBL/GenBank/DDBJ whole genome shotgun (WGS) entry which is preliminary data.</text>
</comment>
<proteinExistence type="predicted"/>
<dbReference type="PROSITE" id="PS50113">
    <property type="entry name" value="PAC"/>
    <property type="match status" value="1"/>
</dbReference>
<name>L9VVI1_9EURY</name>
<dbReference type="eggNOG" id="arCOG02348">
    <property type="taxonomic scope" value="Archaea"/>
</dbReference>
<dbReference type="SUPFAM" id="SSF52172">
    <property type="entry name" value="CheY-like"/>
    <property type="match status" value="1"/>
</dbReference>
<evidence type="ECO:0000256" key="7">
    <source>
        <dbReference type="SAM" id="MobiDB-lite"/>
    </source>
</evidence>
<evidence type="ECO:0000259" key="8">
    <source>
        <dbReference type="PROSITE" id="PS50109"/>
    </source>
</evidence>
<feature type="domain" description="PAS" evidence="10">
    <location>
        <begin position="443"/>
        <end position="513"/>
    </location>
</feature>
<dbReference type="InterPro" id="IPR011006">
    <property type="entry name" value="CheY-like_superfamily"/>
</dbReference>
<dbReference type="InterPro" id="IPR003594">
    <property type="entry name" value="HATPase_dom"/>
</dbReference>
<reference evidence="12 13" key="1">
    <citation type="journal article" date="2014" name="PLoS Genet.">
        <title>Phylogenetically driven sequencing of extremely halophilic archaea reveals strategies for static and dynamic osmo-response.</title>
        <authorList>
            <person name="Becker E.A."/>
            <person name="Seitzer P.M."/>
            <person name="Tritt A."/>
            <person name="Larsen D."/>
            <person name="Krusor M."/>
            <person name="Yao A.I."/>
            <person name="Wu D."/>
            <person name="Madern D."/>
            <person name="Eisen J.A."/>
            <person name="Darling A.E."/>
            <person name="Facciotti M.T."/>
        </authorList>
    </citation>
    <scope>NUCLEOTIDE SEQUENCE [LARGE SCALE GENOMIC DNA]</scope>
    <source>
        <strain evidence="12 13">GA33</strain>
    </source>
</reference>
<dbReference type="NCBIfam" id="TIGR00229">
    <property type="entry name" value="sensory_box"/>
    <property type="match status" value="2"/>
</dbReference>
<dbReference type="InterPro" id="IPR003018">
    <property type="entry name" value="GAF"/>
</dbReference>
<dbReference type="PANTHER" id="PTHR43304">
    <property type="entry name" value="PHYTOCHROME-LIKE PROTEIN CPH1"/>
    <property type="match status" value="1"/>
</dbReference>
<dbReference type="EC" id="2.7.13.3" evidence="2"/>
<evidence type="ECO:0000259" key="10">
    <source>
        <dbReference type="PROSITE" id="PS50112"/>
    </source>
</evidence>
<dbReference type="STRING" id="1114856.GCA_000383975_02388"/>